<keyword evidence="2" id="KW-1185">Reference proteome</keyword>
<evidence type="ECO:0000313" key="1">
    <source>
        <dbReference type="EMBL" id="KAB1075897.1"/>
    </source>
</evidence>
<protein>
    <submittedName>
        <fullName evidence="1">Uncharacterized protein</fullName>
    </submittedName>
</protein>
<proteinExistence type="predicted"/>
<accession>A0A6L3STZ4</accession>
<dbReference type="EMBL" id="VZZK01000032">
    <property type="protein sequence ID" value="KAB1075897.1"/>
    <property type="molecule type" value="Genomic_DNA"/>
</dbReference>
<dbReference type="OrthoDB" id="8020123at2"/>
<dbReference type="AlphaFoldDB" id="A0A6L3STZ4"/>
<gene>
    <name evidence="1" type="ORF">F6X53_24000</name>
</gene>
<comment type="caution">
    <text evidence="1">The sequence shown here is derived from an EMBL/GenBank/DDBJ whole genome shotgun (WGS) entry which is preliminary data.</text>
</comment>
<evidence type="ECO:0000313" key="2">
    <source>
        <dbReference type="Proteomes" id="UP000474159"/>
    </source>
</evidence>
<organism evidence="1 2">
    <name type="scientific">Methylobacterium soli</name>
    <dbReference type="NCBI Taxonomy" id="553447"/>
    <lineage>
        <taxon>Bacteria</taxon>
        <taxon>Pseudomonadati</taxon>
        <taxon>Pseudomonadota</taxon>
        <taxon>Alphaproteobacteria</taxon>
        <taxon>Hyphomicrobiales</taxon>
        <taxon>Methylobacteriaceae</taxon>
        <taxon>Methylobacterium</taxon>
    </lineage>
</organism>
<sequence>MPYSLHCLAAGSYDLALNGKVIGSVVRNVEPSGRLGNWRVELLDDLPAIKCPAPFQKTEHRFRTLAAVLAWLGDPPIVRLVDEELKAKRS</sequence>
<name>A0A6L3STZ4_9HYPH</name>
<reference evidence="1 2" key="1">
    <citation type="submission" date="2019-09" db="EMBL/GenBank/DDBJ databases">
        <title>YIM 48816 draft genome.</title>
        <authorList>
            <person name="Jiang L."/>
        </authorList>
    </citation>
    <scope>NUCLEOTIDE SEQUENCE [LARGE SCALE GENOMIC DNA]</scope>
    <source>
        <strain evidence="1 2">YIM 48816</strain>
    </source>
</reference>
<dbReference type="Proteomes" id="UP000474159">
    <property type="component" value="Unassembled WGS sequence"/>
</dbReference>